<dbReference type="PhylomeDB" id="A0A0A2LFJ1"/>
<evidence type="ECO:0000313" key="2">
    <source>
        <dbReference type="Proteomes" id="UP000030104"/>
    </source>
</evidence>
<dbReference type="HOGENOM" id="CLU_2016016_0_0_1"/>
<proteinExistence type="predicted"/>
<sequence length="129" mass="14844">MDSARREALKRTRTIFLSDGQPHYENLSTLPELWWVSVKLSTEDRLLADVELMDIVGERCHAGDCEVTHYNALHHQEPLYISFPVMNPDNDLAERGWIVMVIGLAEHYQMEIAAGRLSVDRDYIFGSRV</sequence>
<dbReference type="OrthoDB" id="4252315at2759"/>
<organism evidence="1 2">
    <name type="scientific">Penicillium italicum</name>
    <name type="common">Blue mold</name>
    <dbReference type="NCBI Taxonomy" id="40296"/>
    <lineage>
        <taxon>Eukaryota</taxon>
        <taxon>Fungi</taxon>
        <taxon>Dikarya</taxon>
        <taxon>Ascomycota</taxon>
        <taxon>Pezizomycotina</taxon>
        <taxon>Eurotiomycetes</taxon>
        <taxon>Eurotiomycetidae</taxon>
        <taxon>Eurotiales</taxon>
        <taxon>Aspergillaceae</taxon>
        <taxon>Penicillium</taxon>
    </lineage>
</organism>
<gene>
    <name evidence="1" type="ORF">PITC_024890</name>
</gene>
<protein>
    <submittedName>
        <fullName evidence="1">Uncharacterized protein</fullName>
    </submittedName>
</protein>
<reference evidence="1 2" key="1">
    <citation type="journal article" date="2015" name="Mol. Plant Microbe Interact.">
        <title>Genome, transcriptome, and functional analyses of Penicillium expansum provide new insights into secondary metabolism and pathogenicity.</title>
        <authorList>
            <person name="Ballester A.R."/>
            <person name="Marcet-Houben M."/>
            <person name="Levin E."/>
            <person name="Sela N."/>
            <person name="Selma-Lazaro C."/>
            <person name="Carmona L."/>
            <person name="Wisniewski M."/>
            <person name="Droby S."/>
            <person name="Gonzalez-Candelas L."/>
            <person name="Gabaldon T."/>
        </authorList>
    </citation>
    <scope>NUCLEOTIDE SEQUENCE [LARGE SCALE GENOMIC DNA]</scope>
    <source>
        <strain evidence="1 2">PHI-1</strain>
    </source>
</reference>
<dbReference type="EMBL" id="JQGA01000074">
    <property type="protein sequence ID" value="KGO77961.1"/>
    <property type="molecule type" value="Genomic_DNA"/>
</dbReference>
<comment type="caution">
    <text evidence="1">The sequence shown here is derived from an EMBL/GenBank/DDBJ whole genome shotgun (WGS) entry which is preliminary data.</text>
</comment>
<keyword evidence="2" id="KW-1185">Reference proteome</keyword>
<dbReference type="Proteomes" id="UP000030104">
    <property type="component" value="Unassembled WGS sequence"/>
</dbReference>
<name>A0A0A2LFJ1_PENIT</name>
<accession>A0A0A2LFJ1</accession>
<evidence type="ECO:0000313" key="1">
    <source>
        <dbReference type="EMBL" id="KGO77961.1"/>
    </source>
</evidence>
<dbReference type="OMA" id="HYQMEIA"/>
<dbReference type="AlphaFoldDB" id="A0A0A2LFJ1"/>